<keyword evidence="2" id="KW-0805">Transcription regulation</keyword>
<feature type="domain" description="HTH luxR-type" evidence="6">
    <location>
        <begin position="249"/>
        <end position="314"/>
    </location>
</feature>
<dbReference type="SUPFAM" id="SSF46894">
    <property type="entry name" value="C-terminal effector domain of the bipartite response regulators"/>
    <property type="match status" value="1"/>
</dbReference>
<evidence type="ECO:0000256" key="5">
    <source>
        <dbReference type="PROSITE-ProRule" id="PRU00169"/>
    </source>
</evidence>
<dbReference type="InterPro" id="IPR016032">
    <property type="entry name" value="Sig_transdc_resp-reg_C-effctor"/>
</dbReference>
<evidence type="ECO:0000256" key="1">
    <source>
        <dbReference type="ARBA" id="ARBA00022553"/>
    </source>
</evidence>
<dbReference type="AlphaFoldDB" id="A0A3M6QTT4"/>
<dbReference type="PRINTS" id="PR00038">
    <property type="entry name" value="HTHLUXR"/>
</dbReference>
<proteinExistence type="predicted"/>
<protein>
    <submittedName>
        <fullName evidence="8">DNA-binding response regulator</fullName>
    </submittedName>
</protein>
<dbReference type="SMART" id="SM00448">
    <property type="entry name" value="REC"/>
    <property type="match status" value="1"/>
</dbReference>
<accession>A0A3M6QTT4</accession>
<dbReference type="InterPro" id="IPR011006">
    <property type="entry name" value="CheY-like_superfamily"/>
</dbReference>
<name>A0A3M6QTT4_9BURK</name>
<dbReference type="PANTHER" id="PTHR43214:SF41">
    <property type="entry name" value="NITRATE_NITRITE RESPONSE REGULATOR PROTEIN NARP"/>
    <property type="match status" value="1"/>
</dbReference>
<dbReference type="PROSITE" id="PS50110">
    <property type="entry name" value="RESPONSE_REGULATORY"/>
    <property type="match status" value="1"/>
</dbReference>
<dbReference type="CDD" id="cd17535">
    <property type="entry name" value="REC_NarL-like"/>
    <property type="match status" value="1"/>
</dbReference>
<dbReference type="PROSITE" id="PS00622">
    <property type="entry name" value="HTH_LUXR_1"/>
    <property type="match status" value="1"/>
</dbReference>
<organism evidence="8 9">
    <name type="scientific">Corticibacter populi</name>
    <dbReference type="NCBI Taxonomy" id="1550736"/>
    <lineage>
        <taxon>Bacteria</taxon>
        <taxon>Pseudomonadati</taxon>
        <taxon>Pseudomonadota</taxon>
        <taxon>Betaproteobacteria</taxon>
        <taxon>Burkholderiales</taxon>
        <taxon>Comamonadaceae</taxon>
        <taxon>Corticibacter</taxon>
    </lineage>
</organism>
<evidence type="ECO:0000256" key="2">
    <source>
        <dbReference type="ARBA" id="ARBA00023015"/>
    </source>
</evidence>
<evidence type="ECO:0000256" key="4">
    <source>
        <dbReference type="ARBA" id="ARBA00023163"/>
    </source>
</evidence>
<dbReference type="InterPro" id="IPR000792">
    <property type="entry name" value="Tscrpt_reg_LuxR_C"/>
</dbReference>
<dbReference type="Gene3D" id="1.10.10.10">
    <property type="entry name" value="Winged helix-like DNA-binding domain superfamily/Winged helix DNA-binding domain"/>
    <property type="match status" value="1"/>
</dbReference>
<evidence type="ECO:0000313" key="8">
    <source>
        <dbReference type="EMBL" id="RMX06440.1"/>
    </source>
</evidence>
<feature type="domain" description="Response regulatory" evidence="7">
    <location>
        <begin position="66"/>
        <end position="182"/>
    </location>
</feature>
<dbReference type="SUPFAM" id="SSF52172">
    <property type="entry name" value="CheY-like"/>
    <property type="match status" value="1"/>
</dbReference>
<evidence type="ECO:0000259" key="7">
    <source>
        <dbReference type="PROSITE" id="PS50110"/>
    </source>
</evidence>
<dbReference type="Gene3D" id="3.40.50.2300">
    <property type="match status" value="1"/>
</dbReference>
<keyword evidence="1 5" id="KW-0597">Phosphoprotein</keyword>
<comment type="caution">
    <text evidence="8">The sequence shown here is derived from an EMBL/GenBank/DDBJ whole genome shotgun (WGS) entry which is preliminary data.</text>
</comment>
<keyword evidence="9" id="KW-1185">Reference proteome</keyword>
<dbReference type="GO" id="GO:0000160">
    <property type="term" value="P:phosphorelay signal transduction system"/>
    <property type="evidence" value="ECO:0007669"/>
    <property type="project" value="InterPro"/>
</dbReference>
<dbReference type="InterPro" id="IPR039420">
    <property type="entry name" value="WalR-like"/>
</dbReference>
<dbReference type="CDD" id="cd06170">
    <property type="entry name" value="LuxR_C_like"/>
    <property type="match status" value="1"/>
</dbReference>
<reference evidence="8 9" key="1">
    <citation type="submission" date="2018-10" db="EMBL/GenBank/DDBJ databases">
        <title>Draft genome of Cortibacter populi DSM10536.</title>
        <authorList>
            <person name="Bernier A.-M."/>
            <person name="Bernard K."/>
        </authorList>
    </citation>
    <scope>NUCLEOTIDE SEQUENCE [LARGE SCALE GENOMIC DNA]</scope>
    <source>
        <strain evidence="8 9">DSM 105136</strain>
    </source>
</reference>
<gene>
    <name evidence="8" type="ORF">D8I35_07870</name>
</gene>
<dbReference type="SMART" id="SM00421">
    <property type="entry name" value="HTH_LUXR"/>
    <property type="match status" value="1"/>
</dbReference>
<dbReference type="InterPro" id="IPR058245">
    <property type="entry name" value="NreC/VraR/RcsB-like_REC"/>
</dbReference>
<feature type="modified residue" description="4-aspartylphosphate" evidence="5">
    <location>
        <position position="117"/>
    </location>
</feature>
<evidence type="ECO:0000313" key="9">
    <source>
        <dbReference type="Proteomes" id="UP000278006"/>
    </source>
</evidence>
<dbReference type="PANTHER" id="PTHR43214">
    <property type="entry name" value="TWO-COMPONENT RESPONSE REGULATOR"/>
    <property type="match status" value="1"/>
</dbReference>
<dbReference type="Pfam" id="PF00072">
    <property type="entry name" value="Response_reg"/>
    <property type="match status" value="1"/>
</dbReference>
<dbReference type="GO" id="GO:0006355">
    <property type="term" value="P:regulation of DNA-templated transcription"/>
    <property type="evidence" value="ECO:0007669"/>
    <property type="project" value="InterPro"/>
</dbReference>
<dbReference type="InterPro" id="IPR036388">
    <property type="entry name" value="WH-like_DNA-bd_sf"/>
</dbReference>
<evidence type="ECO:0000256" key="3">
    <source>
        <dbReference type="ARBA" id="ARBA00023125"/>
    </source>
</evidence>
<dbReference type="Pfam" id="PF00196">
    <property type="entry name" value="GerE"/>
    <property type="match status" value="1"/>
</dbReference>
<keyword evidence="4" id="KW-0804">Transcription</keyword>
<dbReference type="EMBL" id="RDQO01000002">
    <property type="protein sequence ID" value="RMX06440.1"/>
    <property type="molecule type" value="Genomic_DNA"/>
</dbReference>
<dbReference type="PROSITE" id="PS50043">
    <property type="entry name" value="HTH_LUXR_2"/>
    <property type="match status" value="1"/>
</dbReference>
<sequence length="316" mass="34272">MAFPHLHKNTQAKVTEENSMTIRREEALLCNKHQGNSCFTPSQFARSSIFDPPAASQASPQARATRILVVDDDAWVRQAILAEFERHPDVMVVGEADSHARGAALIRRTSYDILLVDLNLGDGSGFELLALSKSVRPISEVVIISVMEDLEHAFHAFELGATGYLVKNGWIGNFTEAVLQVAHGGAAISPNLARRIIKHMGAQAASAQATAPVASATERPVSPMSPIPSMPPMWPAGQAIRQPAHAPQPQAAEQTLSGREQEILRRIAEGLSYAEIAQALAISTLTVNTHIKNIYRKLQVNSKTKAIRHAMLHGLV</sequence>
<evidence type="ECO:0000259" key="6">
    <source>
        <dbReference type="PROSITE" id="PS50043"/>
    </source>
</evidence>
<dbReference type="GO" id="GO:0003677">
    <property type="term" value="F:DNA binding"/>
    <property type="evidence" value="ECO:0007669"/>
    <property type="project" value="UniProtKB-KW"/>
</dbReference>
<dbReference type="InterPro" id="IPR001789">
    <property type="entry name" value="Sig_transdc_resp-reg_receiver"/>
</dbReference>
<keyword evidence="3 8" id="KW-0238">DNA-binding</keyword>
<dbReference type="Proteomes" id="UP000278006">
    <property type="component" value="Unassembled WGS sequence"/>
</dbReference>